<feature type="compositionally biased region" description="Low complexity" evidence="1">
    <location>
        <begin position="43"/>
        <end position="64"/>
    </location>
</feature>
<organism evidence="3 4">
    <name type="scientific">Escallonia herrerae</name>
    <dbReference type="NCBI Taxonomy" id="1293975"/>
    <lineage>
        <taxon>Eukaryota</taxon>
        <taxon>Viridiplantae</taxon>
        <taxon>Streptophyta</taxon>
        <taxon>Embryophyta</taxon>
        <taxon>Tracheophyta</taxon>
        <taxon>Spermatophyta</taxon>
        <taxon>Magnoliopsida</taxon>
        <taxon>eudicotyledons</taxon>
        <taxon>Gunneridae</taxon>
        <taxon>Pentapetalae</taxon>
        <taxon>asterids</taxon>
        <taxon>campanulids</taxon>
        <taxon>Escalloniales</taxon>
        <taxon>Escalloniaceae</taxon>
        <taxon>Escallonia</taxon>
    </lineage>
</organism>
<dbReference type="Proteomes" id="UP001188597">
    <property type="component" value="Unassembled WGS sequence"/>
</dbReference>
<feature type="region of interest" description="Disordered" evidence="1">
    <location>
        <begin position="37"/>
        <end position="75"/>
    </location>
</feature>
<evidence type="ECO:0000256" key="1">
    <source>
        <dbReference type="SAM" id="MobiDB-lite"/>
    </source>
</evidence>
<reference evidence="3" key="1">
    <citation type="submission" date="2022-12" db="EMBL/GenBank/DDBJ databases">
        <title>Draft genome assemblies for two species of Escallonia (Escalloniales).</title>
        <authorList>
            <person name="Chanderbali A."/>
            <person name="Dervinis C."/>
            <person name="Anghel I."/>
            <person name="Soltis D."/>
            <person name="Soltis P."/>
            <person name="Zapata F."/>
        </authorList>
    </citation>
    <scope>NUCLEOTIDE SEQUENCE</scope>
    <source>
        <strain evidence="3">UCBG64.0493</strain>
        <tissue evidence="3">Leaf</tissue>
    </source>
</reference>
<gene>
    <name evidence="3" type="ORF">RJ639_023868</name>
</gene>
<dbReference type="InterPro" id="IPR013103">
    <property type="entry name" value="RVT_2"/>
</dbReference>
<dbReference type="EMBL" id="JAVXUP010003329">
    <property type="protein sequence ID" value="KAK2999294.1"/>
    <property type="molecule type" value="Genomic_DNA"/>
</dbReference>
<name>A0AA89ACZ8_9ASTE</name>
<comment type="caution">
    <text evidence="3">The sequence shown here is derived from an EMBL/GenBank/DDBJ whole genome shotgun (WGS) entry which is preliminary data.</text>
</comment>
<dbReference type="Pfam" id="PF07727">
    <property type="entry name" value="RVT_2"/>
    <property type="match status" value="1"/>
</dbReference>
<proteinExistence type="predicted"/>
<accession>A0AA89ACZ8</accession>
<feature type="domain" description="Reverse transcriptase Ty1/copia-type" evidence="2">
    <location>
        <begin position="91"/>
        <end position="169"/>
    </location>
</feature>
<dbReference type="AlphaFoldDB" id="A0AA89ACZ8"/>
<evidence type="ECO:0000259" key="2">
    <source>
        <dbReference type="Pfam" id="PF07727"/>
    </source>
</evidence>
<sequence>MKVSRDVTFDKKSLWDWTDRDKEQYVFYPIDTDRKEIEEEPIEPLTPSSLASSTLSSATSSASSVDSPVKTGPQGKRSLEEIYEIDAIEKNTWELTTFQMDKKPIVVKWAYKVKKNSKGKVERYKARLVVTGYKQTAEIDYDKVFAPVTQLERVRLLISSAALNKWKIH</sequence>
<evidence type="ECO:0000313" key="3">
    <source>
        <dbReference type="EMBL" id="KAK2999294.1"/>
    </source>
</evidence>
<keyword evidence="4" id="KW-1185">Reference proteome</keyword>
<evidence type="ECO:0000313" key="4">
    <source>
        <dbReference type="Proteomes" id="UP001188597"/>
    </source>
</evidence>
<protein>
    <recommendedName>
        <fullName evidence="2">Reverse transcriptase Ty1/copia-type domain-containing protein</fullName>
    </recommendedName>
</protein>